<gene>
    <name evidence="1" type="ORF">SAMN02745176_00035</name>
</gene>
<reference evidence="1 2" key="1">
    <citation type="submission" date="2016-11" db="EMBL/GenBank/DDBJ databases">
        <authorList>
            <person name="Jaros S."/>
            <person name="Januszkiewicz K."/>
            <person name="Wedrychowicz H."/>
        </authorList>
    </citation>
    <scope>NUCLEOTIDE SEQUENCE [LARGE SCALE GENOMIC DNA]</scope>
    <source>
        <strain evidence="1 2">DSM 19022</strain>
    </source>
</reference>
<sequence>MMMKISNDVVNIYGVIKEQKGEVKIDGEKTAMSVKGQESLEAEKGEAAKSYINSLPSELKQVLERVFGKDISLDRETVQVIRNYMERFSGNIEEKIQVLQNLINKELDINMNNLKLVHEALLGKDFSELLKGLGISIDSGSKNQGSSNLRSLVDEIKSLIAQGVSLDKILDHMESRAESLDDDTEAKITLIKAANEGRQAAAYRMDDLAWRIINKALKDLSEETAEDKTYKIEQKPDEIDFSKLSQFQEGHEEEYLTSLLAATGLSGKDYLVTEITPRLREAAQSFKEIKREIANNLDMAAKYIEEPGATNIHNAKVNLQKTIDLLDKAILKSDIALLGDMKLEKELLKADNFLQKAKALLDKGDYDKAWDIVNKVKNSIEALNWKPSNNRVVHLASLKEGFMESPKIEDKLKTAFKALNDNFKNQDYTPRKVYEAIRMMGEDHEGETARFLAGEKVDQEDLHNNIKSLLMKFSDKDGVASELVQKISGNQLLNKESNGFLQSMFFALPLVINGKISDMKVYINSKKDEKKIDWQNCSIFFLIDTKKLGETGVLLQASGGNLHITVKNDREDLKEKANTLIQGFKENLKELGYEVGSISFAALNAKDENKVVNSNHLTSPGVSSVNPIKKGFDIRI</sequence>
<dbReference type="RefSeq" id="WP_175548311.1">
    <property type="nucleotide sequence ID" value="NZ_FQZS01000003.1"/>
</dbReference>
<organism evidence="1 2">
    <name type="scientific">Lutispora thermophila DSM 19022</name>
    <dbReference type="NCBI Taxonomy" id="1122184"/>
    <lineage>
        <taxon>Bacteria</taxon>
        <taxon>Bacillati</taxon>
        <taxon>Bacillota</taxon>
        <taxon>Clostridia</taxon>
        <taxon>Lutisporales</taxon>
        <taxon>Lutisporaceae</taxon>
        <taxon>Lutispora</taxon>
    </lineage>
</organism>
<accession>A0A1M6ANW9</accession>
<proteinExistence type="predicted"/>
<dbReference type="EMBL" id="FQZS01000003">
    <property type="protein sequence ID" value="SHI38190.1"/>
    <property type="molecule type" value="Genomic_DNA"/>
</dbReference>
<evidence type="ECO:0008006" key="3">
    <source>
        <dbReference type="Google" id="ProtNLM"/>
    </source>
</evidence>
<dbReference type="STRING" id="1122184.SAMN02745176_00035"/>
<keyword evidence="2" id="KW-1185">Reference proteome</keyword>
<dbReference type="Proteomes" id="UP000184442">
    <property type="component" value="Unassembled WGS sequence"/>
</dbReference>
<evidence type="ECO:0000313" key="1">
    <source>
        <dbReference type="EMBL" id="SHI38190.1"/>
    </source>
</evidence>
<evidence type="ECO:0000313" key="2">
    <source>
        <dbReference type="Proteomes" id="UP000184442"/>
    </source>
</evidence>
<dbReference type="AlphaFoldDB" id="A0A1M6ANW9"/>
<name>A0A1M6ANW9_9FIRM</name>
<protein>
    <recommendedName>
        <fullName evidence="3">Hook-length control protein FliK</fullName>
    </recommendedName>
</protein>